<evidence type="ECO:0000313" key="3">
    <source>
        <dbReference type="Proteomes" id="UP000070531"/>
    </source>
</evidence>
<comment type="caution">
    <text evidence="2">The sequence shown here is derived from an EMBL/GenBank/DDBJ whole genome shotgun (WGS) entry which is preliminary data.</text>
</comment>
<accession>A0A134BDJ5</accession>
<protein>
    <submittedName>
        <fullName evidence="2">Uncharacterized protein</fullName>
    </submittedName>
</protein>
<sequence length="96" mass="10552">MLYPTFLIYFWLLTYVLLLLEWGLVASFFDALSCRVFVLFMRLHQSGVYHCKEQGWEQGSVGSDSCKVVGRGCDGRGGSREVLGVKAVGGGGKAAR</sequence>
<evidence type="ECO:0000313" key="2">
    <source>
        <dbReference type="EMBL" id="KXB77998.1"/>
    </source>
</evidence>
<keyword evidence="1" id="KW-1133">Transmembrane helix</keyword>
<name>A0A134BDJ5_9BACT</name>
<feature type="transmembrane region" description="Helical" evidence="1">
    <location>
        <begin position="6"/>
        <end position="32"/>
    </location>
</feature>
<evidence type="ECO:0000256" key="1">
    <source>
        <dbReference type="SAM" id="Phobius"/>
    </source>
</evidence>
<gene>
    <name evidence="2" type="ORF">HMPREF1860_01040</name>
</gene>
<dbReference type="Proteomes" id="UP000070531">
    <property type="component" value="Unassembled WGS sequence"/>
</dbReference>
<reference evidence="2 3" key="1">
    <citation type="submission" date="2016-01" db="EMBL/GenBank/DDBJ databases">
        <authorList>
            <person name="Oliw E.H."/>
        </authorList>
    </citation>
    <scope>NUCLEOTIDE SEQUENCE [LARGE SCALE GENOMIC DNA]</scope>
    <source>
        <strain evidence="2 3">DNF00307</strain>
    </source>
</reference>
<proteinExistence type="predicted"/>
<organism evidence="2">
    <name type="scientific">Prevotella amnii</name>
    <dbReference type="NCBI Taxonomy" id="419005"/>
    <lineage>
        <taxon>Bacteria</taxon>
        <taxon>Pseudomonadati</taxon>
        <taxon>Bacteroidota</taxon>
        <taxon>Bacteroidia</taxon>
        <taxon>Bacteroidales</taxon>
        <taxon>Prevotellaceae</taxon>
        <taxon>Prevotella</taxon>
    </lineage>
</organism>
<keyword evidence="1" id="KW-0472">Membrane</keyword>
<dbReference type="EMBL" id="LSDL01000050">
    <property type="protein sequence ID" value="KXB77998.1"/>
    <property type="molecule type" value="Genomic_DNA"/>
</dbReference>
<dbReference type="AlphaFoldDB" id="A0A134BDJ5"/>
<keyword evidence="1" id="KW-0812">Transmembrane</keyword>